<dbReference type="PROSITE" id="PS50071">
    <property type="entry name" value="HOMEOBOX_2"/>
    <property type="match status" value="1"/>
</dbReference>
<keyword evidence="1 3" id="KW-0238">DNA-binding</keyword>
<dbReference type="GO" id="GO:1990837">
    <property type="term" value="F:sequence-specific double-stranded DNA binding"/>
    <property type="evidence" value="ECO:0007669"/>
    <property type="project" value="TreeGrafter"/>
</dbReference>
<evidence type="ECO:0000256" key="3">
    <source>
        <dbReference type="PROSITE-ProRule" id="PRU00108"/>
    </source>
</evidence>
<evidence type="ECO:0000256" key="2">
    <source>
        <dbReference type="ARBA" id="ARBA00023155"/>
    </source>
</evidence>
<organism evidence="6 7">
    <name type="scientific">Planoprotostelium fungivorum</name>
    <dbReference type="NCBI Taxonomy" id="1890364"/>
    <lineage>
        <taxon>Eukaryota</taxon>
        <taxon>Amoebozoa</taxon>
        <taxon>Evosea</taxon>
        <taxon>Variosea</taxon>
        <taxon>Cavosteliida</taxon>
        <taxon>Cavosteliaceae</taxon>
        <taxon>Planoprotostelium</taxon>
    </lineage>
</organism>
<dbReference type="Proteomes" id="UP000241769">
    <property type="component" value="Unassembled WGS sequence"/>
</dbReference>
<dbReference type="PANTHER" id="PTHR46255:SF3">
    <property type="entry name" value="HOMEOBOX DOMAIN-CONTAINING PROTEIN"/>
    <property type="match status" value="1"/>
</dbReference>
<dbReference type="Pfam" id="PF00046">
    <property type="entry name" value="Homeodomain"/>
    <property type="match status" value="1"/>
</dbReference>
<dbReference type="InterPro" id="IPR000047">
    <property type="entry name" value="HTH_motif"/>
</dbReference>
<feature type="domain" description="Homeobox" evidence="5">
    <location>
        <begin position="31"/>
        <end position="91"/>
    </location>
</feature>
<dbReference type="InParanoid" id="A0A2P6NZA5"/>
<dbReference type="InterPro" id="IPR009057">
    <property type="entry name" value="Homeodomain-like_sf"/>
</dbReference>
<dbReference type="GO" id="GO:0005634">
    <property type="term" value="C:nucleus"/>
    <property type="evidence" value="ECO:0007669"/>
    <property type="project" value="UniProtKB-SubCell"/>
</dbReference>
<keyword evidence="7" id="KW-1185">Reference proteome</keyword>
<dbReference type="EMBL" id="MDYQ01000004">
    <property type="protein sequence ID" value="PRP89293.1"/>
    <property type="molecule type" value="Genomic_DNA"/>
</dbReference>
<reference evidence="6 7" key="1">
    <citation type="journal article" date="2018" name="Genome Biol. Evol.">
        <title>Multiple Roots of Fruiting Body Formation in Amoebozoa.</title>
        <authorList>
            <person name="Hillmann F."/>
            <person name="Forbes G."/>
            <person name="Novohradska S."/>
            <person name="Ferling I."/>
            <person name="Riege K."/>
            <person name="Groth M."/>
            <person name="Westermann M."/>
            <person name="Marz M."/>
            <person name="Spaller T."/>
            <person name="Winckler T."/>
            <person name="Schaap P."/>
            <person name="Glockner G."/>
        </authorList>
    </citation>
    <scope>NUCLEOTIDE SEQUENCE [LARGE SCALE GENOMIC DNA]</scope>
    <source>
        <strain evidence="6 7">Jena</strain>
    </source>
</reference>
<dbReference type="PRINTS" id="PR00031">
    <property type="entry name" value="HTHREPRESSR"/>
</dbReference>
<proteinExistence type="predicted"/>
<protein>
    <recommendedName>
        <fullName evidence="5">Homeobox domain-containing protein</fullName>
    </recommendedName>
</protein>
<dbReference type="AlphaFoldDB" id="A0A2P6NZA5"/>
<dbReference type="GO" id="GO:0000981">
    <property type="term" value="F:DNA-binding transcription factor activity, RNA polymerase II-specific"/>
    <property type="evidence" value="ECO:0007669"/>
    <property type="project" value="TreeGrafter"/>
</dbReference>
<evidence type="ECO:0000256" key="1">
    <source>
        <dbReference type="ARBA" id="ARBA00023125"/>
    </source>
</evidence>
<dbReference type="STRING" id="1890364.A0A2P6NZA5"/>
<dbReference type="CDD" id="cd00086">
    <property type="entry name" value="homeodomain"/>
    <property type="match status" value="1"/>
</dbReference>
<evidence type="ECO:0000256" key="4">
    <source>
        <dbReference type="RuleBase" id="RU000682"/>
    </source>
</evidence>
<dbReference type="SUPFAM" id="SSF46689">
    <property type="entry name" value="Homeodomain-like"/>
    <property type="match status" value="1"/>
</dbReference>
<dbReference type="SMART" id="SM00389">
    <property type="entry name" value="HOX"/>
    <property type="match status" value="1"/>
</dbReference>
<comment type="subcellular location">
    <subcellularLocation>
        <location evidence="3 4">Nucleus</location>
    </subcellularLocation>
</comment>
<evidence type="ECO:0000259" key="5">
    <source>
        <dbReference type="PROSITE" id="PS50071"/>
    </source>
</evidence>
<dbReference type="PANTHER" id="PTHR46255">
    <property type="entry name" value="SHORT STATURE HOMEOBOX"/>
    <property type="match status" value="1"/>
</dbReference>
<evidence type="ECO:0000313" key="7">
    <source>
        <dbReference type="Proteomes" id="UP000241769"/>
    </source>
</evidence>
<dbReference type="InterPro" id="IPR001356">
    <property type="entry name" value="HD"/>
</dbReference>
<gene>
    <name evidence="6" type="ORF">PROFUN_02167</name>
</gene>
<accession>A0A2P6NZA5</accession>
<dbReference type="InterPro" id="IPR052631">
    <property type="entry name" value="Paired_homeobox_Bicoid"/>
</dbReference>
<feature type="DNA-binding region" description="Homeobox" evidence="3">
    <location>
        <begin position="33"/>
        <end position="92"/>
    </location>
</feature>
<evidence type="ECO:0000313" key="6">
    <source>
        <dbReference type="EMBL" id="PRP89293.1"/>
    </source>
</evidence>
<keyword evidence="2 3" id="KW-0371">Homeobox</keyword>
<sequence>MDVSLLLSNDAHQPIVVGRIFFYDEEFRITRPECKRFQKFTEQQQAELNRVWTRTAYPNYREREILAQKLGTSVRKIQIWFQNKRARSNVMTSVAINQ</sequence>
<comment type="caution">
    <text evidence="6">The sequence shown here is derived from an EMBL/GenBank/DDBJ whole genome shotgun (WGS) entry which is preliminary data.</text>
</comment>
<dbReference type="OrthoDB" id="20971at2759"/>
<dbReference type="Gene3D" id="1.10.10.60">
    <property type="entry name" value="Homeodomain-like"/>
    <property type="match status" value="1"/>
</dbReference>
<name>A0A2P6NZA5_9EUKA</name>
<keyword evidence="3 4" id="KW-0539">Nucleus</keyword>